<reference evidence="2 3" key="1">
    <citation type="journal article" date="2017" name="BMC Genomics">
        <title>Genome sequencing of 39 Akkermansia muciniphila isolates reveals its population structure, genomic and functional diverisity, and global distribution in mammalian gut microbiotas.</title>
        <authorList>
            <person name="Guo X."/>
            <person name="Li S."/>
            <person name="Zhang J."/>
            <person name="Wu F."/>
            <person name="Li X."/>
            <person name="Wu D."/>
            <person name="Zhang M."/>
            <person name="Ou Z."/>
            <person name="Jie Z."/>
            <person name="Yan Q."/>
            <person name="Li P."/>
            <person name="Yi J."/>
            <person name="Peng Y."/>
        </authorList>
    </citation>
    <scope>NUCLEOTIDE SEQUENCE [LARGE SCALE GENOMIC DNA]</scope>
    <source>
        <strain evidence="2 3">GP24</strain>
    </source>
</reference>
<dbReference type="EMBL" id="PJKA01000013">
    <property type="protein sequence ID" value="PNC16887.1"/>
    <property type="molecule type" value="Genomic_DNA"/>
</dbReference>
<evidence type="ECO:0000313" key="3">
    <source>
        <dbReference type="Proteomes" id="UP000236000"/>
    </source>
</evidence>
<evidence type="ECO:0000256" key="1">
    <source>
        <dbReference type="SAM" id="Phobius"/>
    </source>
</evidence>
<gene>
    <name evidence="2" type="ORF">CXU22_09525</name>
</gene>
<sequence length="94" mass="11316">MQIWLKAKEQFNHLREKKKTLLLILLNFLNLLSYLLKKLKMSLRSGLYKKIILENIMKDTESYLTCIQKTVRIVLSKFLHLKMMKIRQHTLLSI</sequence>
<organism evidence="2 3">
    <name type="scientific">Akkermansia muciniphila</name>
    <dbReference type="NCBI Taxonomy" id="239935"/>
    <lineage>
        <taxon>Bacteria</taxon>
        <taxon>Pseudomonadati</taxon>
        <taxon>Verrucomicrobiota</taxon>
        <taxon>Verrucomicrobiia</taxon>
        <taxon>Verrucomicrobiales</taxon>
        <taxon>Akkermansiaceae</taxon>
        <taxon>Akkermansia</taxon>
    </lineage>
</organism>
<proteinExistence type="predicted"/>
<dbReference type="AlphaFoldDB" id="A0A2N8HAK8"/>
<evidence type="ECO:0000313" key="2">
    <source>
        <dbReference type="EMBL" id="PNC16887.1"/>
    </source>
</evidence>
<comment type="caution">
    <text evidence="2">The sequence shown here is derived from an EMBL/GenBank/DDBJ whole genome shotgun (WGS) entry which is preliminary data.</text>
</comment>
<keyword evidence="1" id="KW-0812">Transmembrane</keyword>
<protein>
    <submittedName>
        <fullName evidence="2">Uncharacterized protein</fullName>
    </submittedName>
</protein>
<accession>A0A2N8HAK8</accession>
<dbReference type="Proteomes" id="UP000236000">
    <property type="component" value="Unassembled WGS sequence"/>
</dbReference>
<name>A0A2N8HAK8_9BACT</name>
<feature type="transmembrane region" description="Helical" evidence="1">
    <location>
        <begin position="20"/>
        <end position="36"/>
    </location>
</feature>
<keyword evidence="1" id="KW-1133">Transmembrane helix</keyword>
<keyword evidence="1" id="KW-0472">Membrane</keyword>